<comment type="caution">
    <text evidence="2">The sequence shown here is derived from an EMBL/GenBank/DDBJ whole genome shotgun (WGS) entry which is preliminary data.</text>
</comment>
<keyword evidence="1" id="KW-0732">Signal</keyword>
<dbReference type="EMBL" id="PHIG01000025">
    <property type="protein sequence ID" value="PJK30562.1"/>
    <property type="molecule type" value="Genomic_DNA"/>
</dbReference>
<name>A0A2M9G4B7_9PROT</name>
<dbReference type="Proteomes" id="UP000229498">
    <property type="component" value="Unassembled WGS sequence"/>
</dbReference>
<dbReference type="PROSITE" id="PS51257">
    <property type="entry name" value="PROKAR_LIPOPROTEIN"/>
    <property type="match status" value="1"/>
</dbReference>
<evidence type="ECO:0008006" key="4">
    <source>
        <dbReference type="Google" id="ProtNLM"/>
    </source>
</evidence>
<reference evidence="2 3" key="1">
    <citation type="submission" date="2017-11" db="EMBL/GenBank/DDBJ databases">
        <title>Draft genome sequence of Rhizobiales bacterium SY3-13.</title>
        <authorList>
            <person name="Sun C."/>
        </authorList>
    </citation>
    <scope>NUCLEOTIDE SEQUENCE [LARGE SCALE GENOMIC DNA]</scope>
    <source>
        <strain evidence="2 3">SY3-13</strain>
    </source>
</reference>
<protein>
    <recommendedName>
        <fullName evidence="4">Lipoprotein</fullName>
    </recommendedName>
</protein>
<keyword evidence="3" id="KW-1185">Reference proteome</keyword>
<organism evidence="2 3">
    <name type="scientific">Minwuia thermotolerans</name>
    <dbReference type="NCBI Taxonomy" id="2056226"/>
    <lineage>
        <taxon>Bacteria</taxon>
        <taxon>Pseudomonadati</taxon>
        <taxon>Pseudomonadota</taxon>
        <taxon>Alphaproteobacteria</taxon>
        <taxon>Minwuiales</taxon>
        <taxon>Minwuiaceae</taxon>
        <taxon>Minwuia</taxon>
    </lineage>
</organism>
<dbReference type="RefSeq" id="WP_109792662.1">
    <property type="nucleotide sequence ID" value="NZ_PHIG01000025.1"/>
</dbReference>
<feature type="signal peptide" evidence="1">
    <location>
        <begin position="1"/>
        <end position="21"/>
    </location>
</feature>
<accession>A0A2M9G4B7</accession>
<evidence type="ECO:0000313" key="2">
    <source>
        <dbReference type="EMBL" id="PJK30562.1"/>
    </source>
</evidence>
<evidence type="ECO:0000256" key="1">
    <source>
        <dbReference type="SAM" id="SignalP"/>
    </source>
</evidence>
<sequence length="160" mass="16799">MAPLRSALTAAVAAALLSACAELGLRDSAPAAPEAKKAPITRSDDLRAALDARKRRQAALPAVVTASPDTGGDDLPDVTPAALLGAEAGQVRGWLGRPALDWREGEHAMWQYVTDDCVIHLFVNGRNLIEDVSLGRRDGRGAEGCEHAIAERLMAARGQG</sequence>
<dbReference type="AlphaFoldDB" id="A0A2M9G4B7"/>
<gene>
    <name evidence="2" type="ORF">CVT23_06360</name>
</gene>
<evidence type="ECO:0000313" key="3">
    <source>
        <dbReference type="Proteomes" id="UP000229498"/>
    </source>
</evidence>
<feature type="chain" id="PRO_5014618105" description="Lipoprotein" evidence="1">
    <location>
        <begin position="22"/>
        <end position="160"/>
    </location>
</feature>
<proteinExistence type="predicted"/>